<feature type="compositionally biased region" description="Polar residues" evidence="6">
    <location>
        <begin position="20"/>
        <end position="34"/>
    </location>
</feature>
<organism evidence="7 8">
    <name type="scientific">Nesterenkonia sandarakina</name>
    <dbReference type="NCBI Taxonomy" id="272918"/>
    <lineage>
        <taxon>Bacteria</taxon>
        <taxon>Bacillati</taxon>
        <taxon>Actinomycetota</taxon>
        <taxon>Actinomycetes</taxon>
        <taxon>Micrococcales</taxon>
        <taxon>Micrococcaceae</taxon>
        <taxon>Nesterenkonia</taxon>
    </lineage>
</organism>
<dbReference type="Proteomes" id="UP000238217">
    <property type="component" value="Unassembled WGS sequence"/>
</dbReference>
<evidence type="ECO:0000256" key="1">
    <source>
        <dbReference type="ARBA" id="ARBA00001947"/>
    </source>
</evidence>
<comment type="cofactor">
    <cofactor evidence="1">
        <name>Zn(2+)</name>
        <dbReference type="ChEBI" id="CHEBI:29105"/>
    </cofactor>
</comment>
<sequence>MMSVMSESSFTGVSPDVQGHGQSPETSRQYWTESADTGALRKVPLPSPGPGELLIETLHSGISRGTESLVHRGEVPANITEIMQAPFQLGELPFPVSHGYLNVGVVRQGSEGLIGQTVFTLAGHREHVVVPKAAAHVLPEGCPPQRALLAGIGEVGLNGLWEGPVMVGDRVAVVGGGLIGLTTALLASTMALQRLQVVEIDAERRGFIESLGLDAVTPEDAGLDNDVVLHSSASSAGLATALRLAGDDAVVVEQSWYGTGDQQIPLGADFHARRLRIAATQVGQVPGPRRMRRTRGQRLATALAMLDSRFDLLISGHSPLAELPAVMQDVASGAPWTREQILHVIDHPLAAHHAFG</sequence>
<dbReference type="PANTHER" id="PTHR43350:SF19">
    <property type="entry name" value="D-GULOSIDE 3-DEHYDROGENASE"/>
    <property type="match status" value="1"/>
</dbReference>
<dbReference type="GO" id="GO:0046872">
    <property type="term" value="F:metal ion binding"/>
    <property type="evidence" value="ECO:0007669"/>
    <property type="project" value="UniProtKB-KW"/>
</dbReference>
<keyword evidence="3" id="KW-0479">Metal-binding</keyword>
<dbReference type="AlphaFoldDB" id="A0A2T0YKF5"/>
<evidence type="ECO:0000313" key="8">
    <source>
        <dbReference type="Proteomes" id="UP000238217"/>
    </source>
</evidence>
<evidence type="ECO:0000256" key="4">
    <source>
        <dbReference type="ARBA" id="ARBA00022833"/>
    </source>
</evidence>
<comment type="caution">
    <text evidence="7">The sequence shown here is derived from an EMBL/GenBank/DDBJ whole genome shotgun (WGS) entry which is preliminary data.</text>
</comment>
<feature type="compositionally biased region" description="Polar residues" evidence="6">
    <location>
        <begin position="1"/>
        <end position="12"/>
    </location>
</feature>
<evidence type="ECO:0000256" key="2">
    <source>
        <dbReference type="ARBA" id="ARBA00008072"/>
    </source>
</evidence>
<gene>
    <name evidence="7" type="ORF">BCL67_108146</name>
</gene>
<dbReference type="InterPro" id="IPR036291">
    <property type="entry name" value="NAD(P)-bd_dom_sf"/>
</dbReference>
<feature type="region of interest" description="Disordered" evidence="6">
    <location>
        <begin position="1"/>
        <end position="34"/>
    </location>
</feature>
<dbReference type="EMBL" id="PVTY01000008">
    <property type="protein sequence ID" value="PRZ15685.1"/>
    <property type="molecule type" value="Genomic_DNA"/>
</dbReference>
<evidence type="ECO:0000256" key="5">
    <source>
        <dbReference type="ARBA" id="ARBA00023002"/>
    </source>
</evidence>
<name>A0A2T0YKF5_9MICC</name>
<dbReference type="Gene3D" id="3.40.50.720">
    <property type="entry name" value="NAD(P)-binding Rossmann-like Domain"/>
    <property type="match status" value="1"/>
</dbReference>
<protein>
    <submittedName>
        <fullName evidence="7">Threonine dehydrogenase-like Zn-dependent dehydrogenase</fullName>
    </submittedName>
</protein>
<dbReference type="PANTHER" id="PTHR43350">
    <property type="entry name" value="NAD-DEPENDENT ALCOHOL DEHYDROGENASE"/>
    <property type="match status" value="1"/>
</dbReference>
<reference evidence="7 8" key="1">
    <citation type="submission" date="2018-03" db="EMBL/GenBank/DDBJ databases">
        <title>Comparative analysis of microorganisms from saline springs in Andes Mountain Range, Colombia.</title>
        <authorList>
            <person name="Rubin E."/>
        </authorList>
    </citation>
    <scope>NUCLEOTIDE SEQUENCE [LARGE SCALE GENOMIC DNA]</scope>
    <source>
        <strain evidence="7 8">CG 35</strain>
    </source>
</reference>
<keyword evidence="8" id="KW-1185">Reference proteome</keyword>
<dbReference type="Gene3D" id="3.90.180.10">
    <property type="entry name" value="Medium-chain alcohol dehydrogenases, catalytic domain"/>
    <property type="match status" value="1"/>
</dbReference>
<dbReference type="GO" id="GO:0016491">
    <property type="term" value="F:oxidoreductase activity"/>
    <property type="evidence" value="ECO:0007669"/>
    <property type="project" value="UniProtKB-KW"/>
</dbReference>
<dbReference type="InterPro" id="IPR011032">
    <property type="entry name" value="GroES-like_sf"/>
</dbReference>
<evidence type="ECO:0000256" key="6">
    <source>
        <dbReference type="SAM" id="MobiDB-lite"/>
    </source>
</evidence>
<evidence type="ECO:0000313" key="7">
    <source>
        <dbReference type="EMBL" id="PRZ15685.1"/>
    </source>
</evidence>
<comment type="similarity">
    <text evidence="2">Belongs to the zinc-containing alcohol dehydrogenase family.</text>
</comment>
<keyword evidence="5" id="KW-0560">Oxidoreductase</keyword>
<dbReference type="CDD" id="cd08255">
    <property type="entry name" value="2-desacetyl-2-hydroxyethyl_bacteriochlorophyllide_like"/>
    <property type="match status" value="1"/>
</dbReference>
<dbReference type="SUPFAM" id="SSF50129">
    <property type="entry name" value="GroES-like"/>
    <property type="match status" value="1"/>
</dbReference>
<evidence type="ECO:0000256" key="3">
    <source>
        <dbReference type="ARBA" id="ARBA00022723"/>
    </source>
</evidence>
<accession>A0A2T0YKF5</accession>
<proteinExistence type="inferred from homology"/>
<keyword evidence="4" id="KW-0862">Zinc</keyword>
<dbReference type="SUPFAM" id="SSF51735">
    <property type="entry name" value="NAD(P)-binding Rossmann-fold domains"/>
    <property type="match status" value="1"/>
</dbReference>